<evidence type="ECO:0000256" key="1">
    <source>
        <dbReference type="SAM" id="Phobius"/>
    </source>
</evidence>
<feature type="transmembrane region" description="Helical" evidence="1">
    <location>
        <begin position="73"/>
        <end position="103"/>
    </location>
</feature>
<accession>A0ABR8X7S5</accession>
<dbReference type="RefSeq" id="WP_191705943.1">
    <property type="nucleotide sequence ID" value="NZ_JACSQA010000002.1"/>
</dbReference>
<protein>
    <submittedName>
        <fullName evidence="2">AzlD domain-containing protein</fullName>
    </submittedName>
</protein>
<keyword evidence="1" id="KW-0812">Transmembrane</keyword>
<feature type="transmembrane region" description="Helical" evidence="1">
    <location>
        <begin position="41"/>
        <end position="61"/>
    </location>
</feature>
<keyword evidence="1" id="KW-1133">Transmembrane helix</keyword>
<keyword evidence="1" id="KW-0472">Membrane</keyword>
<reference evidence="2 3" key="1">
    <citation type="submission" date="2020-08" db="EMBL/GenBank/DDBJ databases">
        <title>A Genomic Blueprint of the Chicken Gut Microbiome.</title>
        <authorList>
            <person name="Gilroy R."/>
            <person name="Ravi A."/>
            <person name="Getino M."/>
            <person name="Pursley I."/>
            <person name="Horton D.L."/>
            <person name="Alikhan N.-F."/>
            <person name="Baker D."/>
            <person name="Gharbi K."/>
            <person name="Hall N."/>
            <person name="Watson M."/>
            <person name="Adriaenssens E.M."/>
            <person name="Foster-Nyarko E."/>
            <person name="Jarju S."/>
            <person name="Secka A."/>
            <person name="Antonio M."/>
            <person name="Oren A."/>
            <person name="Chaudhuri R."/>
            <person name="La Ragione R.M."/>
            <person name="Hildebrand F."/>
            <person name="Pallen M.J."/>
        </authorList>
    </citation>
    <scope>NUCLEOTIDE SEQUENCE [LARGE SCALE GENOMIC DNA]</scope>
    <source>
        <strain evidence="2 3">Re31</strain>
    </source>
</reference>
<dbReference type="Pfam" id="PF05437">
    <property type="entry name" value="AzlD"/>
    <property type="match status" value="1"/>
</dbReference>
<feature type="transmembrane region" description="Helical" evidence="1">
    <location>
        <begin position="6"/>
        <end position="29"/>
    </location>
</feature>
<proteinExistence type="predicted"/>
<keyword evidence="3" id="KW-1185">Reference proteome</keyword>
<evidence type="ECO:0000313" key="3">
    <source>
        <dbReference type="Proteomes" id="UP000640930"/>
    </source>
</evidence>
<gene>
    <name evidence="2" type="ORF">H9636_01775</name>
</gene>
<dbReference type="EMBL" id="JACSQA010000002">
    <property type="protein sequence ID" value="MBD8025375.1"/>
    <property type="molecule type" value="Genomic_DNA"/>
</dbReference>
<sequence>MTTSLSMLLLMIGCAIVTWLPRVIPFMLVRNVKLPDVILKWLSYIPICILSALVLESLFHSEDNMVTLDWLNVLAFIPTLIVAIYTKSLFKTVIVGVLTMALIRFFI</sequence>
<evidence type="ECO:0000313" key="2">
    <source>
        <dbReference type="EMBL" id="MBD8025375.1"/>
    </source>
</evidence>
<comment type="caution">
    <text evidence="2">The sequence shown here is derived from an EMBL/GenBank/DDBJ whole genome shotgun (WGS) entry which is preliminary data.</text>
</comment>
<organism evidence="2 3">
    <name type="scientific">Ureibacillus galli</name>
    <dbReference type="NCBI Taxonomy" id="2762222"/>
    <lineage>
        <taxon>Bacteria</taxon>
        <taxon>Bacillati</taxon>
        <taxon>Bacillota</taxon>
        <taxon>Bacilli</taxon>
        <taxon>Bacillales</taxon>
        <taxon>Caryophanaceae</taxon>
        <taxon>Ureibacillus</taxon>
    </lineage>
</organism>
<dbReference type="InterPro" id="IPR008407">
    <property type="entry name" value="Brnchd-chn_aa_trnsp_AzlD"/>
</dbReference>
<dbReference type="Proteomes" id="UP000640930">
    <property type="component" value="Unassembled WGS sequence"/>
</dbReference>
<name>A0ABR8X7S5_9BACL</name>